<dbReference type="PANTHER" id="PTHR21349">
    <property type="entry name" value="50S RIBOSOMAL PROTEIN L21"/>
    <property type="match status" value="1"/>
</dbReference>
<evidence type="ECO:0000256" key="6">
    <source>
        <dbReference type="HAMAP-Rule" id="MF_01363"/>
    </source>
</evidence>
<dbReference type="Proteomes" id="UP000259211">
    <property type="component" value="Unassembled WGS sequence"/>
</dbReference>
<comment type="subunit">
    <text evidence="6">Part of the 50S ribosomal subunit. Contacts protein L20.</text>
</comment>
<keyword evidence="3 6" id="KW-0694">RNA-binding</keyword>
<dbReference type="GO" id="GO:1990904">
    <property type="term" value="C:ribonucleoprotein complex"/>
    <property type="evidence" value="ECO:0007669"/>
    <property type="project" value="UniProtKB-KW"/>
</dbReference>
<dbReference type="SMR" id="A0A1B9VR28"/>
<keyword evidence="2 6" id="KW-0699">rRNA-binding</keyword>
<dbReference type="GO" id="GO:0006412">
    <property type="term" value="P:translation"/>
    <property type="evidence" value="ECO:0007669"/>
    <property type="project" value="UniProtKB-UniRule"/>
</dbReference>
<dbReference type="HAMAP" id="MF_01363">
    <property type="entry name" value="Ribosomal_bL21"/>
    <property type="match status" value="1"/>
</dbReference>
<evidence type="ECO:0000256" key="2">
    <source>
        <dbReference type="ARBA" id="ARBA00022730"/>
    </source>
</evidence>
<dbReference type="NCBIfam" id="TIGR00061">
    <property type="entry name" value="L21"/>
    <property type="match status" value="1"/>
</dbReference>
<reference evidence="8 9" key="1">
    <citation type="submission" date="2017-07" db="EMBL/GenBank/DDBJ databases">
        <authorList>
            <person name="Sun Z.S."/>
            <person name="Albrecht U."/>
            <person name="Echele G."/>
            <person name="Lee C.C."/>
        </authorList>
    </citation>
    <scope>NUCLEOTIDE SEQUENCE [LARGE SCALE GENOMIC DNA]</scope>
    <source>
        <strain evidence="8 9">P16-029</strain>
    </source>
</reference>
<dbReference type="InterPro" id="IPR028909">
    <property type="entry name" value="bL21-like"/>
</dbReference>
<dbReference type="SUPFAM" id="SSF141091">
    <property type="entry name" value="L21p-like"/>
    <property type="match status" value="1"/>
</dbReference>
<dbReference type="PROSITE" id="PS01169">
    <property type="entry name" value="RIBOSOMAL_L21"/>
    <property type="match status" value="1"/>
</dbReference>
<evidence type="ECO:0000313" key="9">
    <source>
        <dbReference type="Proteomes" id="UP000259211"/>
    </source>
</evidence>
<evidence type="ECO:0000256" key="3">
    <source>
        <dbReference type="ARBA" id="ARBA00022884"/>
    </source>
</evidence>
<gene>
    <name evidence="6 8" type="primary">rplU</name>
    <name evidence="8" type="ORF">CHT91_05990</name>
</gene>
<evidence type="ECO:0000313" key="8">
    <source>
        <dbReference type="EMBL" id="RFT44396.1"/>
    </source>
</evidence>
<evidence type="ECO:0000256" key="4">
    <source>
        <dbReference type="ARBA" id="ARBA00022980"/>
    </source>
</evidence>
<dbReference type="GO" id="GO:0019843">
    <property type="term" value="F:rRNA binding"/>
    <property type="evidence" value="ECO:0007669"/>
    <property type="project" value="UniProtKB-UniRule"/>
</dbReference>
<dbReference type="EMBL" id="NOWI01000005">
    <property type="protein sequence ID" value="RFT44396.1"/>
    <property type="molecule type" value="Genomic_DNA"/>
</dbReference>
<dbReference type="GO" id="GO:0003735">
    <property type="term" value="F:structural constituent of ribosome"/>
    <property type="evidence" value="ECO:0007669"/>
    <property type="project" value="InterPro"/>
</dbReference>
<dbReference type="InterPro" id="IPR018258">
    <property type="entry name" value="Ribosomal_bL21_CS"/>
</dbReference>
<keyword evidence="5 6" id="KW-0687">Ribonucleoprotein</keyword>
<comment type="function">
    <text evidence="6 7">This protein binds to 23S rRNA in the presence of protein L20.</text>
</comment>
<evidence type="ECO:0000256" key="7">
    <source>
        <dbReference type="RuleBase" id="RU000562"/>
    </source>
</evidence>
<dbReference type="Pfam" id="PF00829">
    <property type="entry name" value="Ribosomal_L21p"/>
    <property type="match status" value="1"/>
</dbReference>
<dbReference type="InterPro" id="IPR001787">
    <property type="entry name" value="Ribosomal_bL21"/>
</dbReference>
<accession>A0A1B9VR28</accession>
<dbReference type="PANTHER" id="PTHR21349:SF0">
    <property type="entry name" value="LARGE RIBOSOMAL SUBUNIT PROTEIN BL21M"/>
    <property type="match status" value="1"/>
</dbReference>
<comment type="similarity">
    <text evidence="1 6 7">Belongs to the bacterial ribosomal protein bL21 family.</text>
</comment>
<dbReference type="AlphaFoldDB" id="A0A1B9VR28"/>
<proteinExistence type="inferred from homology"/>
<organism evidence="8 9">
    <name type="scientific">Cutibacterium avidum</name>
    <dbReference type="NCBI Taxonomy" id="33010"/>
    <lineage>
        <taxon>Bacteria</taxon>
        <taxon>Bacillati</taxon>
        <taxon>Actinomycetota</taxon>
        <taxon>Actinomycetes</taxon>
        <taxon>Propionibacteriales</taxon>
        <taxon>Propionibacteriaceae</taxon>
        <taxon>Cutibacterium</taxon>
    </lineage>
</organism>
<comment type="caution">
    <text evidence="8">The sequence shown here is derived from an EMBL/GenBank/DDBJ whole genome shotgun (WGS) entry which is preliminary data.</text>
</comment>
<dbReference type="GO" id="GO:0005840">
    <property type="term" value="C:ribosome"/>
    <property type="evidence" value="ECO:0007669"/>
    <property type="project" value="UniProtKB-KW"/>
</dbReference>
<protein>
    <recommendedName>
        <fullName evidence="6">Large ribosomal subunit protein bL21</fullName>
    </recommendedName>
</protein>
<dbReference type="eggNOG" id="COG0261">
    <property type="taxonomic scope" value="Bacteria"/>
</dbReference>
<dbReference type="STRING" id="33010.BFS79_02835"/>
<evidence type="ECO:0000256" key="1">
    <source>
        <dbReference type="ARBA" id="ARBA00008563"/>
    </source>
</evidence>
<evidence type="ECO:0000256" key="5">
    <source>
        <dbReference type="ARBA" id="ARBA00023274"/>
    </source>
</evidence>
<keyword evidence="4 6" id="KW-0689">Ribosomal protein</keyword>
<sequence length="112" mass="12203">MYDKNESRSGVYAIVRSGGRQHKVAVGDVVEIDKVADEAGSSIELTPLLVVDGESVTSDKDALGKVKVTAEVLGETKGPKIRILKYKNKTGYKKRQGHRQKYTQVKVTGIEG</sequence>
<dbReference type="InterPro" id="IPR036164">
    <property type="entry name" value="bL21-like_sf"/>
</dbReference>
<dbReference type="OrthoDB" id="9813334at2"/>
<dbReference type="GO" id="GO:0005737">
    <property type="term" value="C:cytoplasm"/>
    <property type="evidence" value="ECO:0007669"/>
    <property type="project" value="UniProtKB-ARBA"/>
</dbReference>
<name>A0A1B9VR28_9ACTN</name>